<dbReference type="Pfam" id="PF00583">
    <property type="entry name" value="Acetyltransf_1"/>
    <property type="match status" value="1"/>
</dbReference>
<dbReference type="InterPro" id="IPR016181">
    <property type="entry name" value="Acyl_CoA_acyltransferase"/>
</dbReference>
<protein>
    <submittedName>
        <fullName evidence="2">GNAT family N-acetyltransferase</fullName>
    </submittedName>
</protein>
<dbReference type="GO" id="GO:0016747">
    <property type="term" value="F:acyltransferase activity, transferring groups other than amino-acyl groups"/>
    <property type="evidence" value="ECO:0007669"/>
    <property type="project" value="InterPro"/>
</dbReference>
<dbReference type="EMBL" id="LDER01000160">
    <property type="protein sequence ID" value="RVU64450.1"/>
    <property type="molecule type" value="Genomic_DNA"/>
</dbReference>
<reference evidence="2 3" key="1">
    <citation type="submission" date="2018-01" db="EMBL/GenBank/DDBJ databases">
        <title>Complete genome sequence of G25-42.</title>
        <authorList>
            <person name="Zheng Z."/>
            <person name="Sun M."/>
        </authorList>
    </citation>
    <scope>NUCLEOTIDE SEQUENCE [LARGE SCALE GENOMIC DNA]</scope>
    <source>
        <strain evidence="2 3">G25-42</strain>
    </source>
</reference>
<dbReference type="Proteomes" id="UP000286687">
    <property type="component" value="Unassembled WGS sequence"/>
</dbReference>
<feature type="domain" description="N-acetyltransferase" evidence="1">
    <location>
        <begin position="4"/>
        <end position="170"/>
    </location>
</feature>
<evidence type="ECO:0000313" key="3">
    <source>
        <dbReference type="Proteomes" id="UP000286687"/>
    </source>
</evidence>
<accession>A0A437SME4</accession>
<evidence type="ECO:0000259" key="1">
    <source>
        <dbReference type="PROSITE" id="PS51186"/>
    </source>
</evidence>
<dbReference type="AlphaFoldDB" id="A0A437SME4"/>
<dbReference type="Gene3D" id="3.40.630.30">
    <property type="match status" value="1"/>
</dbReference>
<keyword evidence="2" id="KW-0808">Transferase</keyword>
<dbReference type="PROSITE" id="PS51186">
    <property type="entry name" value="GNAT"/>
    <property type="match status" value="1"/>
</dbReference>
<name>A0A437SME4_BACTU</name>
<evidence type="ECO:0000313" key="2">
    <source>
        <dbReference type="EMBL" id="RVU64450.1"/>
    </source>
</evidence>
<gene>
    <name evidence="2" type="ORF">BM74_09805</name>
</gene>
<proteinExistence type="predicted"/>
<comment type="caution">
    <text evidence="2">The sequence shown here is derived from an EMBL/GenBank/DDBJ whole genome shotgun (WGS) entry which is preliminary data.</text>
</comment>
<dbReference type="InterPro" id="IPR000182">
    <property type="entry name" value="GNAT_dom"/>
</dbReference>
<organism evidence="2 3">
    <name type="scientific">Bacillus thuringiensis</name>
    <dbReference type="NCBI Taxonomy" id="1428"/>
    <lineage>
        <taxon>Bacteria</taxon>
        <taxon>Bacillati</taxon>
        <taxon>Bacillota</taxon>
        <taxon>Bacilli</taxon>
        <taxon>Bacillales</taxon>
        <taxon>Bacillaceae</taxon>
        <taxon>Bacillus</taxon>
        <taxon>Bacillus cereus group</taxon>
    </lineage>
</organism>
<dbReference type="SUPFAM" id="SSF55729">
    <property type="entry name" value="Acyl-CoA N-acyltransferases (Nat)"/>
    <property type="match status" value="1"/>
</dbReference>
<dbReference type="CDD" id="cd04301">
    <property type="entry name" value="NAT_SF"/>
    <property type="match status" value="1"/>
</dbReference>
<sequence>MMEVRIRRAIKDDIPCIAKVNADSWKTTYKDIFPNEILENITYEQREKQWENIFQKESNHQFRFVAETLNGEIVGFIDGGVERTGTYNCEGELYAIYLLQEYQGMKIGQKLFQAFLSDCKNNDMQSLLVWVVTNNPSKKFYEKFNPKKMDKKFLERVQVEETAYCWKNINNIIM</sequence>